<keyword evidence="1" id="KW-0418">Kinase</keyword>
<organism evidence="1 2">
    <name type="scientific">Candidatus Korobacter versatilis</name>
    <dbReference type="NCBI Taxonomy" id="658062"/>
    <lineage>
        <taxon>Bacteria</taxon>
        <taxon>Pseudomonadati</taxon>
        <taxon>Acidobacteriota</taxon>
        <taxon>Terriglobia</taxon>
        <taxon>Terriglobales</taxon>
        <taxon>Candidatus Korobacteraceae</taxon>
        <taxon>Candidatus Korobacter</taxon>
    </lineage>
</organism>
<evidence type="ECO:0000313" key="1">
    <source>
        <dbReference type="EMBL" id="MBI2679082.1"/>
    </source>
</evidence>
<comment type="caution">
    <text evidence="1">The sequence shown here is derived from an EMBL/GenBank/DDBJ whole genome shotgun (WGS) entry which is preliminary data.</text>
</comment>
<dbReference type="SUPFAM" id="SSF52540">
    <property type="entry name" value="P-loop containing nucleoside triphosphate hydrolases"/>
    <property type="match status" value="1"/>
</dbReference>
<dbReference type="EMBL" id="JACPNR010000011">
    <property type="protein sequence ID" value="MBI2679082.1"/>
    <property type="molecule type" value="Genomic_DNA"/>
</dbReference>
<dbReference type="Proteomes" id="UP000779809">
    <property type="component" value="Unassembled WGS sequence"/>
</dbReference>
<dbReference type="InterPro" id="IPR027417">
    <property type="entry name" value="P-loop_NTPase"/>
</dbReference>
<evidence type="ECO:0000313" key="2">
    <source>
        <dbReference type="Proteomes" id="UP000779809"/>
    </source>
</evidence>
<keyword evidence="1" id="KW-0808">Transferase</keyword>
<dbReference type="AlphaFoldDB" id="A0A932A9C4"/>
<gene>
    <name evidence="1" type="ORF">HYX28_09900</name>
</gene>
<sequence length="238" mass="26525">MKRPLLISFSGLDGSGKTTQISSARALLAELGLTDRLLAFWDDVVVGCRWREGFVHKVYKSEIGVGAPGKPVNRRDKNVRKWYLSLARHGLYLLDALHLCFVIARARSGQGPTTNDQRPDVIILDRYVYDELANLPLDHALTRAYVRFVDAFVPRPDIAFLLDADPVAANARKPEYPVNFMRENRARYFSLVALLGHVVVIPPLPLEQAKLAVTQVLLEKLGRGDPSEMPTAELPVAS</sequence>
<accession>A0A932A9C4</accession>
<name>A0A932A9C4_9BACT</name>
<dbReference type="Gene3D" id="3.40.50.300">
    <property type="entry name" value="P-loop containing nucleotide triphosphate hydrolases"/>
    <property type="match status" value="1"/>
</dbReference>
<proteinExistence type="predicted"/>
<dbReference type="GO" id="GO:0016301">
    <property type="term" value="F:kinase activity"/>
    <property type="evidence" value="ECO:0007669"/>
    <property type="project" value="UniProtKB-KW"/>
</dbReference>
<reference evidence="1" key="1">
    <citation type="submission" date="2020-07" db="EMBL/GenBank/DDBJ databases">
        <title>Huge and variable diversity of episymbiotic CPR bacteria and DPANN archaea in groundwater ecosystems.</title>
        <authorList>
            <person name="He C.Y."/>
            <person name="Keren R."/>
            <person name="Whittaker M."/>
            <person name="Farag I.F."/>
            <person name="Doudna J."/>
            <person name="Cate J.H.D."/>
            <person name="Banfield J.F."/>
        </authorList>
    </citation>
    <scope>NUCLEOTIDE SEQUENCE</scope>
    <source>
        <strain evidence="1">NC_groundwater_580_Pr5_B-0.1um_64_19</strain>
    </source>
</reference>
<protein>
    <submittedName>
        <fullName evidence="1">Thymidylate kinase</fullName>
    </submittedName>
</protein>